<dbReference type="EMBL" id="GDIQ01076910">
    <property type="protein sequence ID" value="JAN17827.1"/>
    <property type="molecule type" value="Transcribed_RNA"/>
</dbReference>
<feature type="transmembrane region" description="Helical" evidence="1">
    <location>
        <begin position="35"/>
        <end position="57"/>
    </location>
</feature>
<sequence length="163" mass="18616">MIQIQNKNNKKITPSIFHTLTLFSKRGPAVIRSGGFPNFVFLKKKILFVCFVLLFYFPPLSPLLLYLSSGLFSLYILSVISKNLKKKSLKTMPSEDRERWKTGKSESSGSERVNLLLLTPLTFRFLVARKCLQKILTHFSATLSLQPFLLFVFSAIISARSCY</sequence>
<keyword evidence="1" id="KW-0812">Transmembrane</keyword>
<accession>A0A0P6HEV0</accession>
<keyword evidence="1" id="KW-0472">Membrane</keyword>
<evidence type="ECO:0008006" key="3">
    <source>
        <dbReference type="Google" id="ProtNLM"/>
    </source>
</evidence>
<proteinExistence type="predicted"/>
<name>A0A0P6HEV0_9CRUS</name>
<reference evidence="2" key="1">
    <citation type="submission" date="2015-10" db="EMBL/GenBank/DDBJ databases">
        <title>EvidentialGene: Evidence-directed Construction of Complete mRNA Transcriptomes without Genomes.</title>
        <authorList>
            <person name="Gilbert D.G."/>
        </authorList>
    </citation>
    <scope>NUCLEOTIDE SEQUENCE</scope>
</reference>
<feature type="transmembrane region" description="Helical" evidence="1">
    <location>
        <begin position="135"/>
        <end position="157"/>
    </location>
</feature>
<evidence type="ECO:0000256" key="1">
    <source>
        <dbReference type="SAM" id="Phobius"/>
    </source>
</evidence>
<dbReference type="EMBL" id="GDIQ01029654">
    <property type="protein sequence ID" value="JAN65083.1"/>
    <property type="molecule type" value="Transcribed_RNA"/>
</dbReference>
<organism evidence="2">
    <name type="scientific">Daphnia magna</name>
    <dbReference type="NCBI Taxonomy" id="35525"/>
    <lineage>
        <taxon>Eukaryota</taxon>
        <taxon>Metazoa</taxon>
        <taxon>Ecdysozoa</taxon>
        <taxon>Arthropoda</taxon>
        <taxon>Crustacea</taxon>
        <taxon>Branchiopoda</taxon>
        <taxon>Diplostraca</taxon>
        <taxon>Cladocera</taxon>
        <taxon>Anomopoda</taxon>
        <taxon>Daphniidae</taxon>
        <taxon>Daphnia</taxon>
    </lineage>
</organism>
<evidence type="ECO:0000313" key="2">
    <source>
        <dbReference type="EMBL" id="JAN65083.1"/>
    </source>
</evidence>
<protein>
    <recommendedName>
        <fullName evidence="3">Transmembrane protein</fullName>
    </recommendedName>
</protein>
<keyword evidence="1" id="KW-1133">Transmembrane helix</keyword>
<dbReference type="AlphaFoldDB" id="A0A0P6HEV0"/>